<evidence type="ECO:0000313" key="7">
    <source>
        <dbReference type="Proteomes" id="UP000193529"/>
    </source>
</evidence>
<evidence type="ECO:0000259" key="5">
    <source>
        <dbReference type="Pfam" id="PF13193"/>
    </source>
</evidence>
<keyword evidence="3" id="KW-0472">Membrane</keyword>
<name>A0A1X1ZKG1_9MYCO</name>
<evidence type="ECO:0000256" key="2">
    <source>
        <dbReference type="ARBA" id="ARBA00022598"/>
    </source>
</evidence>
<dbReference type="PANTHER" id="PTHR43201">
    <property type="entry name" value="ACYL-COA SYNTHETASE"/>
    <property type="match status" value="1"/>
</dbReference>
<evidence type="ECO:0008006" key="8">
    <source>
        <dbReference type="Google" id="ProtNLM"/>
    </source>
</evidence>
<dbReference type="GO" id="GO:0031956">
    <property type="term" value="F:medium-chain fatty acid-CoA ligase activity"/>
    <property type="evidence" value="ECO:0007669"/>
    <property type="project" value="TreeGrafter"/>
</dbReference>
<dbReference type="GO" id="GO:0006631">
    <property type="term" value="P:fatty acid metabolic process"/>
    <property type="evidence" value="ECO:0007669"/>
    <property type="project" value="TreeGrafter"/>
</dbReference>
<evidence type="ECO:0000256" key="3">
    <source>
        <dbReference type="SAM" id="Phobius"/>
    </source>
</evidence>
<feature type="domain" description="AMP-dependent synthetase/ligase" evidence="4">
    <location>
        <begin position="22"/>
        <end position="387"/>
    </location>
</feature>
<dbReference type="PROSITE" id="PS00455">
    <property type="entry name" value="AMP_BINDING"/>
    <property type="match status" value="1"/>
</dbReference>
<evidence type="ECO:0000259" key="4">
    <source>
        <dbReference type="Pfam" id="PF00501"/>
    </source>
</evidence>
<dbReference type="Pfam" id="PF13193">
    <property type="entry name" value="AMP-binding_C"/>
    <property type="match status" value="1"/>
</dbReference>
<protein>
    <recommendedName>
        <fullName evidence="8">ATP-dependent acyl-CoA ligase</fullName>
    </recommendedName>
</protein>
<dbReference type="RefSeq" id="WP_085078973.1">
    <property type="nucleotide sequence ID" value="NZ_LQPJ01000107.1"/>
</dbReference>
<dbReference type="InterPro" id="IPR020845">
    <property type="entry name" value="AMP-binding_CS"/>
</dbReference>
<reference evidence="6 7" key="1">
    <citation type="submission" date="2016-01" db="EMBL/GenBank/DDBJ databases">
        <title>The new phylogeny of the genus Mycobacterium.</title>
        <authorList>
            <person name="Tarcisio F."/>
            <person name="Conor M."/>
            <person name="Antonella G."/>
            <person name="Elisabetta G."/>
            <person name="Giulia F.S."/>
            <person name="Sara T."/>
            <person name="Anna F."/>
            <person name="Clotilde B."/>
            <person name="Roberto B."/>
            <person name="Veronica D.S."/>
            <person name="Fabio R."/>
            <person name="Monica P."/>
            <person name="Olivier J."/>
            <person name="Enrico T."/>
            <person name="Nicola S."/>
        </authorList>
    </citation>
    <scope>NUCLEOTIDE SEQUENCE [LARGE SCALE GENOMIC DNA]</scope>
    <source>
        <strain evidence="6 7">DSM 44572</strain>
    </source>
</reference>
<comment type="similarity">
    <text evidence="1">Belongs to the ATP-dependent AMP-binding enzyme family.</text>
</comment>
<gene>
    <name evidence="6" type="ORF">AWC19_11085</name>
</gene>
<dbReference type="InterPro" id="IPR042099">
    <property type="entry name" value="ANL_N_sf"/>
</dbReference>
<dbReference type="InterPro" id="IPR000873">
    <property type="entry name" value="AMP-dep_synth/lig_dom"/>
</dbReference>
<accession>A0A1X1ZKG1</accession>
<keyword evidence="3" id="KW-0812">Transmembrane</keyword>
<dbReference type="SUPFAM" id="SSF56801">
    <property type="entry name" value="Acetyl-CoA synthetase-like"/>
    <property type="match status" value="1"/>
</dbReference>
<evidence type="ECO:0000256" key="1">
    <source>
        <dbReference type="ARBA" id="ARBA00006432"/>
    </source>
</evidence>
<feature type="transmembrane region" description="Helical" evidence="3">
    <location>
        <begin position="227"/>
        <end position="249"/>
    </location>
</feature>
<keyword evidence="3" id="KW-1133">Transmembrane helix</keyword>
<dbReference type="Gene3D" id="3.30.300.30">
    <property type="match status" value="1"/>
</dbReference>
<organism evidence="6 7">
    <name type="scientific">Mycobacterium palustre</name>
    <dbReference type="NCBI Taxonomy" id="153971"/>
    <lineage>
        <taxon>Bacteria</taxon>
        <taxon>Bacillati</taxon>
        <taxon>Actinomycetota</taxon>
        <taxon>Actinomycetes</taxon>
        <taxon>Mycobacteriales</taxon>
        <taxon>Mycobacteriaceae</taxon>
        <taxon>Mycobacterium</taxon>
        <taxon>Mycobacterium simiae complex</taxon>
    </lineage>
</organism>
<dbReference type="AlphaFoldDB" id="A0A1X1ZKG1"/>
<dbReference type="InterPro" id="IPR045851">
    <property type="entry name" value="AMP-bd_C_sf"/>
</dbReference>
<keyword evidence="2" id="KW-0436">Ligase</keyword>
<dbReference type="STRING" id="153971.AWC19_11085"/>
<dbReference type="PANTHER" id="PTHR43201:SF5">
    <property type="entry name" value="MEDIUM-CHAIN ACYL-COA LIGASE ACSF2, MITOCHONDRIAL"/>
    <property type="match status" value="1"/>
</dbReference>
<dbReference type="InterPro" id="IPR025110">
    <property type="entry name" value="AMP-bd_C"/>
</dbReference>
<feature type="domain" description="AMP-binding enzyme C-terminal" evidence="5">
    <location>
        <begin position="438"/>
        <end position="511"/>
    </location>
</feature>
<dbReference type="Pfam" id="PF00501">
    <property type="entry name" value="AMP-binding"/>
    <property type="match status" value="1"/>
</dbReference>
<evidence type="ECO:0000313" key="6">
    <source>
        <dbReference type="EMBL" id="ORW23611.1"/>
    </source>
</evidence>
<dbReference type="Proteomes" id="UP000193529">
    <property type="component" value="Unassembled WGS sequence"/>
</dbReference>
<sequence>MSFAQTTDQGSENGLSLGELLRTRAVELPDRPYVTVSGRGYTFAELDARSDAVASALRAHGVRVGDRVALLTPNRPEVVEVFFALAKLGAMQVPLNAALKGDFLRYQLSQSRASVIVVDSDGAAALDVVLGGLPDLRLCVLLDGRQGGAGLGGMERIGYRELVMSNAEPPRVMVDPSDTMTIMYTSGTTGFPKGCLLSHGYYQRAARAVGRGVEVTEHDVLFTTLPMFHAAAMFSSLIGGLVYAIPAVIDPAFSARNFMARAGEVNATVAFAVGAMGNALLATPVGPADRAHRLRTMVVAPLTPQSQQAFRERFGIEPHAQMYGQTECMPITCTALSDARDPSGCGAPMGDLEVALLDDDDRPVADGEAGEIAIRPKDRFVMFDGYWDQPEATLQAFRNRWYHTGDYGRLLPSGQLEFLDRRKDAMRRRGENISSIQLEAAIRAHPKVVDVAVHGVASELTEDDVKACVVLAEGVTVTPEELFAFFGEHLPSYAIPRYVEFFDDLPRTAVGRIQKYKLRERPLDDRVWDFERLGLRLNKNRDRDAQLSTTEEVR</sequence>
<dbReference type="OrthoDB" id="2579187at2"/>
<dbReference type="Gene3D" id="3.40.50.12780">
    <property type="entry name" value="N-terminal domain of ligase-like"/>
    <property type="match status" value="1"/>
</dbReference>
<keyword evidence="7" id="KW-1185">Reference proteome</keyword>
<comment type="caution">
    <text evidence="6">The sequence shown here is derived from an EMBL/GenBank/DDBJ whole genome shotgun (WGS) entry which is preliminary data.</text>
</comment>
<proteinExistence type="inferred from homology"/>
<dbReference type="EMBL" id="LQPJ01000107">
    <property type="protein sequence ID" value="ORW23611.1"/>
    <property type="molecule type" value="Genomic_DNA"/>
</dbReference>